<dbReference type="GO" id="GO:0072686">
    <property type="term" value="C:mitotic spindle"/>
    <property type="evidence" value="ECO:0007669"/>
    <property type="project" value="TreeGrafter"/>
</dbReference>
<comment type="caution">
    <text evidence="2">The sequence shown here is derived from an EMBL/GenBank/DDBJ whole genome shotgun (WGS) entry which is preliminary data.</text>
</comment>
<feature type="region of interest" description="Disordered" evidence="1">
    <location>
        <begin position="155"/>
        <end position="175"/>
    </location>
</feature>
<keyword evidence="3" id="KW-1185">Reference proteome</keyword>
<dbReference type="GO" id="GO:0051315">
    <property type="term" value="P:attachment of mitotic spindle microtubules to kinetochore"/>
    <property type="evidence" value="ECO:0007669"/>
    <property type="project" value="TreeGrafter"/>
</dbReference>
<dbReference type="PANTHER" id="PTHR28006">
    <property type="entry name" value="MONOPOLIN COMPLEX SUBUNIT CSM1"/>
    <property type="match status" value="1"/>
</dbReference>
<dbReference type="GO" id="GO:0045144">
    <property type="term" value="P:meiotic sister chromatid segregation"/>
    <property type="evidence" value="ECO:0007669"/>
    <property type="project" value="TreeGrafter"/>
</dbReference>
<organism evidence="2 3">
    <name type="scientific">Tricholomella constricta</name>
    <dbReference type="NCBI Taxonomy" id="117010"/>
    <lineage>
        <taxon>Eukaryota</taxon>
        <taxon>Fungi</taxon>
        <taxon>Dikarya</taxon>
        <taxon>Basidiomycota</taxon>
        <taxon>Agaricomycotina</taxon>
        <taxon>Agaricomycetes</taxon>
        <taxon>Agaricomycetidae</taxon>
        <taxon>Agaricales</taxon>
        <taxon>Tricholomatineae</taxon>
        <taxon>Lyophyllaceae</taxon>
        <taxon>Tricholomella</taxon>
    </lineage>
</organism>
<dbReference type="Proteomes" id="UP000565441">
    <property type="component" value="Unassembled WGS sequence"/>
</dbReference>
<dbReference type="GO" id="GO:0034506">
    <property type="term" value="C:chromosome, centromeric core domain"/>
    <property type="evidence" value="ECO:0007669"/>
    <property type="project" value="TreeGrafter"/>
</dbReference>
<sequence>MSDDDDFGGFGPTTPALHIKKPAPRAAKPNSRTQAGPSSKPKGGRKNAPVPLSDNSEIEVVPYFDFTKQDDDEEDEEHPATPLQPTRKAQATRTEAPVANGKPNAKGKGKAKAPQMKGSRKLAPEPMDVVPIEIIDEPNEERGATPELADAINAAGRSRQTNSTKARPGKGDEVSRMAEKLRRAEERIKTLEAQLQEVFQIRETEPERLMKQQEAHYEDRLRAQEQLIREYQTQLMMKEPLMRSGNIAVLNLLTREAADEEMRAIQEEVARWKELANEKQRAMTQRDERIAQLEQAEKDLRFELKAEIDRSAALAKSTRAPSMMRSGRPGGVEDPRHAEVLRFYEDLTNLLVPHMKTQPGEYFGLEDWVLSCIYTFNDDDAPDQANAAKKSLNFTLRFCHEPPDALAPERVTSKEQLVPTVHFTPLELDKEPPEFVEKLDFLKAAFSFGRNQLPLFLRTTYQRMSEAVLEDEDEEDMEGD</sequence>
<dbReference type="PANTHER" id="PTHR28006:SF1">
    <property type="entry name" value="MONOPOLIN COMPLEX SUBUNIT CSM1"/>
    <property type="match status" value="1"/>
</dbReference>
<dbReference type="InterPro" id="IPR040349">
    <property type="entry name" value="Csm1/Pcs1"/>
</dbReference>
<evidence type="ECO:0000313" key="2">
    <source>
        <dbReference type="EMBL" id="KAF5380867.1"/>
    </source>
</evidence>
<name>A0A8H5HCM9_9AGAR</name>
<dbReference type="GO" id="GO:0033551">
    <property type="term" value="C:monopolin complex"/>
    <property type="evidence" value="ECO:0007669"/>
    <property type="project" value="InterPro"/>
</dbReference>
<feature type="compositionally biased region" description="Polar residues" evidence="1">
    <location>
        <begin position="83"/>
        <end position="93"/>
    </location>
</feature>
<dbReference type="EMBL" id="JAACJP010000012">
    <property type="protein sequence ID" value="KAF5380867.1"/>
    <property type="molecule type" value="Genomic_DNA"/>
</dbReference>
<dbReference type="GO" id="GO:1990644">
    <property type="term" value="F:microtubule site clamp"/>
    <property type="evidence" value="ECO:0007669"/>
    <property type="project" value="TreeGrafter"/>
</dbReference>
<gene>
    <name evidence="2" type="ORF">D9615_004147</name>
</gene>
<proteinExistence type="predicted"/>
<dbReference type="GO" id="GO:0005730">
    <property type="term" value="C:nucleolus"/>
    <property type="evidence" value="ECO:0007669"/>
    <property type="project" value="TreeGrafter"/>
</dbReference>
<reference evidence="2 3" key="1">
    <citation type="journal article" date="2020" name="ISME J.">
        <title>Uncovering the hidden diversity of litter-decomposition mechanisms in mushroom-forming fungi.</title>
        <authorList>
            <person name="Floudas D."/>
            <person name="Bentzer J."/>
            <person name="Ahren D."/>
            <person name="Johansson T."/>
            <person name="Persson P."/>
            <person name="Tunlid A."/>
        </authorList>
    </citation>
    <scope>NUCLEOTIDE SEQUENCE [LARGE SCALE GENOMIC DNA]</scope>
    <source>
        <strain evidence="2 3">CBS 661.87</strain>
    </source>
</reference>
<evidence type="ECO:0000313" key="3">
    <source>
        <dbReference type="Proteomes" id="UP000565441"/>
    </source>
</evidence>
<dbReference type="AlphaFoldDB" id="A0A8H5HCM9"/>
<protein>
    <recommendedName>
        <fullName evidence="4">Monopolin complex subunit Csm1/Pcs1 C-terminal domain-containing protein</fullName>
    </recommendedName>
</protein>
<feature type="region of interest" description="Disordered" evidence="1">
    <location>
        <begin position="1"/>
        <end position="125"/>
    </location>
</feature>
<evidence type="ECO:0008006" key="4">
    <source>
        <dbReference type="Google" id="ProtNLM"/>
    </source>
</evidence>
<evidence type="ECO:0000256" key="1">
    <source>
        <dbReference type="SAM" id="MobiDB-lite"/>
    </source>
</evidence>
<accession>A0A8H5HCM9</accession>
<dbReference type="CDD" id="cd23787">
    <property type="entry name" value="RWD_CSM1"/>
    <property type="match status" value="1"/>
</dbReference>
<dbReference type="OrthoDB" id="3216420at2759"/>